<dbReference type="PANTHER" id="PTHR10183">
    <property type="entry name" value="CALPAIN"/>
    <property type="match status" value="1"/>
</dbReference>
<dbReference type="SMART" id="SM00230">
    <property type="entry name" value="CysPc"/>
    <property type="match status" value="1"/>
</dbReference>
<dbReference type="SUPFAM" id="SSF54001">
    <property type="entry name" value="Cysteine proteinases"/>
    <property type="match status" value="1"/>
</dbReference>
<dbReference type="AlphaFoldDB" id="A0A834XP12"/>
<dbReference type="CDD" id="cd00044">
    <property type="entry name" value="CysPc"/>
    <property type="match status" value="1"/>
</dbReference>
<dbReference type="PANTHER" id="PTHR10183:SF433">
    <property type="entry name" value="CALPAIN-A-RELATED"/>
    <property type="match status" value="1"/>
</dbReference>
<dbReference type="EMBL" id="JACMRX010000006">
    <property type="protein sequence ID" value="KAF7988246.1"/>
    <property type="molecule type" value="Genomic_DNA"/>
</dbReference>
<proteinExistence type="inferred from homology"/>
<dbReference type="Gene3D" id="3.90.70.10">
    <property type="entry name" value="Cysteine proteinases"/>
    <property type="match status" value="1"/>
</dbReference>
<dbReference type="SMART" id="SM00720">
    <property type="entry name" value="calpain_III"/>
    <property type="match status" value="1"/>
</dbReference>
<accession>A0A834XP12</accession>
<dbReference type="GO" id="GO:0004198">
    <property type="term" value="F:calcium-dependent cysteine-type endopeptidase activity"/>
    <property type="evidence" value="ECO:0007669"/>
    <property type="project" value="InterPro"/>
</dbReference>
<evidence type="ECO:0000313" key="5">
    <source>
        <dbReference type="EMBL" id="KAF7988246.1"/>
    </source>
</evidence>
<dbReference type="Proteomes" id="UP000639338">
    <property type="component" value="Unassembled WGS sequence"/>
</dbReference>
<dbReference type="SUPFAM" id="SSF49758">
    <property type="entry name" value="Calpain large subunit, middle domain (domain III)"/>
    <property type="match status" value="1"/>
</dbReference>
<feature type="active site" evidence="2 3">
    <location>
        <position position="317"/>
    </location>
</feature>
<reference evidence="5 6" key="1">
    <citation type="submission" date="2020-08" db="EMBL/GenBank/DDBJ databases">
        <title>Aphidius gifuensis genome sequencing and assembly.</title>
        <authorList>
            <person name="Du Z."/>
        </authorList>
    </citation>
    <scope>NUCLEOTIDE SEQUENCE [LARGE SCALE GENOMIC DNA]</scope>
    <source>
        <strain evidence="5">YNYX2018</strain>
        <tissue evidence="5">Adults</tissue>
    </source>
</reference>
<dbReference type="PRINTS" id="PR00704">
    <property type="entry name" value="CALPAIN"/>
</dbReference>
<dbReference type="InterPro" id="IPR022683">
    <property type="entry name" value="Calpain_III"/>
</dbReference>
<keyword evidence="3" id="KW-0378">Hydrolase</keyword>
<name>A0A834XP12_APHGI</name>
<dbReference type="InterPro" id="IPR022682">
    <property type="entry name" value="Calpain_domain_III"/>
</dbReference>
<dbReference type="Pfam" id="PF01067">
    <property type="entry name" value="Calpain_III"/>
    <property type="match status" value="1"/>
</dbReference>
<protein>
    <recommendedName>
        <fullName evidence="4">Calpain catalytic domain-containing protein</fullName>
    </recommendedName>
</protein>
<feature type="active site" evidence="2 3">
    <location>
        <position position="343"/>
    </location>
</feature>
<organism evidence="5 6">
    <name type="scientific">Aphidius gifuensis</name>
    <name type="common">Parasitoid wasp</name>
    <dbReference type="NCBI Taxonomy" id="684658"/>
    <lineage>
        <taxon>Eukaryota</taxon>
        <taxon>Metazoa</taxon>
        <taxon>Ecdysozoa</taxon>
        <taxon>Arthropoda</taxon>
        <taxon>Hexapoda</taxon>
        <taxon>Insecta</taxon>
        <taxon>Pterygota</taxon>
        <taxon>Neoptera</taxon>
        <taxon>Endopterygota</taxon>
        <taxon>Hymenoptera</taxon>
        <taxon>Apocrita</taxon>
        <taxon>Ichneumonoidea</taxon>
        <taxon>Braconidae</taxon>
        <taxon>Aphidiinae</taxon>
        <taxon>Aphidius</taxon>
    </lineage>
</organism>
<keyword evidence="3" id="KW-0788">Thiol protease</keyword>
<dbReference type="Gene3D" id="2.60.120.380">
    <property type="match status" value="1"/>
</dbReference>
<sequence>MRLGKLEAIRIGLRKYKAIRMWPKKIKAIRMRLRKSKAICMRLEKIKAIRMGLRKYKAIVRRKLEAIRIGLEKIKATRMGLKKIKAIRMELEKIEAIRMSLRKSEAIRMRLERIKAIRMELKKIKAIRMGLEKNKPVLFIENKNNYHVKQGRLGNCWFIVGLINLRYFPNLFEFIVSPRDQSFDNDNYGGIFHFRFWQVGTWVDVVIDDRLPTSERKLITASSGNSNVFWPALVEKAYAKLLYRSYKKLSGGYSKIAMQDLSGCIPEYFVTQDSSNNLFEIMQDAIKRSAMIGCGSISEQKMARGVGMSLFKLKPDHAYAITAVKKVIQKNDNTEFKLIRICNPHGTKSSNPYPGKIDDIKSQLLIEIDGESWILYEDFIEYFVYVDICNLTPNPLTDDLYGKNGKKKLSLSAIEGKWMGGIESKEIIVDDFFKINPQYRMVLKESDEGDKCSILIGLSLKRRHDFVAVDDTALNFNILKFNDDDKQSLPKPLISSSKKSTQFGPEGGWGQVSHRYHLKAGTYYIVPYIYDTFKGGIFYLQILSEQENILEVYDQAIGIPNIRNMVHTLKSKGIEETDAKLFSKMVLTDGMSIDFKGLFSILRDDKFTLNQNCHIAHKLDDEIISEWKVLSETKELMLKKKLSIAKIMEIKLNIEASTSNQENTNIGNNEKNYDQDLTFYVDPLIASINIRKILTTKTLGKGPAIIQYFDKSKKLKNGDSTRRLIGSYITQYVITIKKKFTCYDKKHLARKIAETFTGEDANFWYILDDEGGPGGYFHSSIKNQRHRLKREREVTPPPEEERPAADQNIIMFKEYLESHPDCLPWDKSLEAWNMTRNLRRKDLDSFKGEKKTLKKKKKNEPTIIPLYSVENFIEKWMSLKCDKGPELVHLDFTSWYPTAIPFNVINFNEFLKYLLILRSERKIKK</sequence>
<dbReference type="GO" id="GO:0005737">
    <property type="term" value="C:cytoplasm"/>
    <property type="evidence" value="ECO:0007669"/>
    <property type="project" value="TreeGrafter"/>
</dbReference>
<dbReference type="GO" id="GO:0006508">
    <property type="term" value="P:proteolysis"/>
    <property type="evidence" value="ECO:0007669"/>
    <property type="project" value="UniProtKB-KW"/>
</dbReference>
<dbReference type="PROSITE" id="PS50203">
    <property type="entry name" value="CALPAIN_CAT"/>
    <property type="match status" value="1"/>
</dbReference>
<evidence type="ECO:0000259" key="4">
    <source>
        <dbReference type="PROSITE" id="PS50203"/>
    </source>
</evidence>
<feature type="domain" description="Calpain catalytic" evidence="4">
    <location>
        <begin position="136"/>
        <end position="392"/>
    </location>
</feature>
<dbReference type="InterPro" id="IPR036213">
    <property type="entry name" value="Calpain_III_sf"/>
</dbReference>
<dbReference type="OrthoDB" id="7431392at2759"/>
<dbReference type="InterPro" id="IPR022684">
    <property type="entry name" value="Calpain_cysteine_protease"/>
</dbReference>
<comment type="caution">
    <text evidence="5">The sequence shown here is derived from an EMBL/GenBank/DDBJ whole genome shotgun (WGS) entry which is preliminary data.</text>
</comment>
<dbReference type="InterPro" id="IPR001300">
    <property type="entry name" value="Peptidase_C2_calpain_cat"/>
</dbReference>
<dbReference type="InterPro" id="IPR038765">
    <property type="entry name" value="Papain-like_cys_pep_sf"/>
</dbReference>
<evidence type="ECO:0000256" key="2">
    <source>
        <dbReference type="PIRSR" id="PIRSR622684-1"/>
    </source>
</evidence>
<keyword evidence="3" id="KW-0645">Protease</keyword>
<comment type="similarity">
    <text evidence="1">Belongs to the peptidase C2 family.</text>
</comment>
<feature type="active site" evidence="2 3">
    <location>
        <position position="156"/>
    </location>
</feature>
<evidence type="ECO:0000313" key="6">
    <source>
        <dbReference type="Proteomes" id="UP000639338"/>
    </source>
</evidence>
<gene>
    <name evidence="5" type="ORF">HCN44_007778</name>
</gene>
<evidence type="ECO:0000256" key="1">
    <source>
        <dbReference type="ARBA" id="ARBA00007623"/>
    </source>
</evidence>
<dbReference type="Pfam" id="PF00648">
    <property type="entry name" value="Peptidase_C2"/>
    <property type="match status" value="1"/>
</dbReference>
<evidence type="ECO:0000256" key="3">
    <source>
        <dbReference type="PROSITE-ProRule" id="PRU00239"/>
    </source>
</evidence>
<keyword evidence="6" id="KW-1185">Reference proteome</keyword>